<evidence type="ECO:0000313" key="2">
    <source>
        <dbReference type="EMBL" id="GAA3582731.1"/>
    </source>
</evidence>
<keyword evidence="1" id="KW-0732">Signal</keyword>
<gene>
    <name evidence="2" type="ORF">GCM10022395_33810</name>
</gene>
<sequence length="140" mass="15833">MRLFNHYFASKPKKILIMKKMLLLLLLVTGYTFANDLNIVDFDNNEPKVGDILIINATSNTKYNHISFPKLNTIVKRGGLANYKTVHGQKVIIKKVIDNKNGSTTVILESKDKTKFFGFLKSVKANYHKSLDSGELSKVN</sequence>
<dbReference type="Proteomes" id="UP001500954">
    <property type="component" value="Unassembled WGS sequence"/>
</dbReference>
<proteinExistence type="predicted"/>
<evidence type="ECO:0000313" key="3">
    <source>
        <dbReference type="Proteomes" id="UP001500954"/>
    </source>
</evidence>
<evidence type="ECO:0000256" key="1">
    <source>
        <dbReference type="SAM" id="SignalP"/>
    </source>
</evidence>
<reference evidence="3" key="1">
    <citation type="journal article" date="2019" name="Int. J. Syst. Evol. Microbiol.">
        <title>The Global Catalogue of Microorganisms (GCM) 10K type strain sequencing project: providing services to taxonomists for standard genome sequencing and annotation.</title>
        <authorList>
            <consortium name="The Broad Institute Genomics Platform"/>
            <consortium name="The Broad Institute Genome Sequencing Center for Infectious Disease"/>
            <person name="Wu L."/>
            <person name="Ma J."/>
        </authorList>
    </citation>
    <scope>NUCLEOTIDE SEQUENCE [LARGE SCALE GENOMIC DNA]</scope>
    <source>
        <strain evidence="3">JCM 17111</strain>
    </source>
</reference>
<comment type="caution">
    <text evidence="2">The sequence shown here is derived from an EMBL/GenBank/DDBJ whole genome shotgun (WGS) entry which is preliminary data.</text>
</comment>
<feature type="signal peptide" evidence="1">
    <location>
        <begin position="1"/>
        <end position="34"/>
    </location>
</feature>
<accession>A0ABP6YFW5</accession>
<protein>
    <submittedName>
        <fullName evidence="2">Uncharacterized protein</fullName>
    </submittedName>
</protein>
<name>A0ABP6YFW5_9FLAO</name>
<feature type="chain" id="PRO_5045589016" evidence="1">
    <location>
        <begin position="35"/>
        <end position="140"/>
    </location>
</feature>
<organism evidence="2 3">
    <name type="scientific">Snuella lapsa</name>
    <dbReference type="NCBI Taxonomy" id="870481"/>
    <lineage>
        <taxon>Bacteria</taxon>
        <taxon>Pseudomonadati</taxon>
        <taxon>Bacteroidota</taxon>
        <taxon>Flavobacteriia</taxon>
        <taxon>Flavobacteriales</taxon>
        <taxon>Flavobacteriaceae</taxon>
        <taxon>Snuella</taxon>
    </lineage>
</organism>
<keyword evidence="3" id="KW-1185">Reference proteome</keyword>
<dbReference type="EMBL" id="BAABCY010000093">
    <property type="protein sequence ID" value="GAA3582731.1"/>
    <property type="molecule type" value="Genomic_DNA"/>
</dbReference>